<gene>
    <name evidence="1" type="ORF">ElyMa_004012900</name>
</gene>
<keyword evidence="2" id="KW-1185">Reference proteome</keyword>
<evidence type="ECO:0000313" key="2">
    <source>
        <dbReference type="Proteomes" id="UP000762676"/>
    </source>
</evidence>
<evidence type="ECO:0000313" key="1">
    <source>
        <dbReference type="EMBL" id="GFR79151.1"/>
    </source>
</evidence>
<protein>
    <submittedName>
        <fullName evidence="1">Uncharacterized protein</fullName>
    </submittedName>
</protein>
<accession>A0AAV4G1R0</accession>
<organism evidence="1 2">
    <name type="scientific">Elysia marginata</name>
    <dbReference type="NCBI Taxonomy" id="1093978"/>
    <lineage>
        <taxon>Eukaryota</taxon>
        <taxon>Metazoa</taxon>
        <taxon>Spiralia</taxon>
        <taxon>Lophotrochozoa</taxon>
        <taxon>Mollusca</taxon>
        <taxon>Gastropoda</taxon>
        <taxon>Heterobranchia</taxon>
        <taxon>Euthyneura</taxon>
        <taxon>Panpulmonata</taxon>
        <taxon>Sacoglossa</taxon>
        <taxon>Placobranchoidea</taxon>
        <taxon>Plakobranchidae</taxon>
        <taxon>Elysia</taxon>
    </lineage>
</organism>
<dbReference type="AlphaFoldDB" id="A0AAV4G1R0"/>
<dbReference type="EMBL" id="BMAT01008162">
    <property type="protein sequence ID" value="GFR79151.1"/>
    <property type="molecule type" value="Genomic_DNA"/>
</dbReference>
<proteinExistence type="predicted"/>
<name>A0AAV4G1R0_9GAST</name>
<comment type="caution">
    <text evidence="1">The sequence shown here is derived from an EMBL/GenBank/DDBJ whole genome shotgun (WGS) entry which is preliminary data.</text>
</comment>
<dbReference type="Proteomes" id="UP000762676">
    <property type="component" value="Unassembled WGS sequence"/>
</dbReference>
<reference evidence="1 2" key="1">
    <citation type="journal article" date="2021" name="Elife">
        <title>Chloroplast acquisition without the gene transfer in kleptoplastic sea slugs, Plakobranchus ocellatus.</title>
        <authorList>
            <person name="Maeda T."/>
            <person name="Takahashi S."/>
            <person name="Yoshida T."/>
            <person name="Shimamura S."/>
            <person name="Takaki Y."/>
            <person name="Nagai Y."/>
            <person name="Toyoda A."/>
            <person name="Suzuki Y."/>
            <person name="Arimoto A."/>
            <person name="Ishii H."/>
            <person name="Satoh N."/>
            <person name="Nishiyama T."/>
            <person name="Hasebe M."/>
            <person name="Maruyama T."/>
            <person name="Minagawa J."/>
            <person name="Obokata J."/>
            <person name="Shigenobu S."/>
        </authorList>
    </citation>
    <scope>NUCLEOTIDE SEQUENCE [LARGE SCALE GENOMIC DNA]</scope>
</reference>
<sequence>MTLIYIEDAETSSGEVLISDCHKHFEKQLNVQLMIVAEKLPMMWKVRMSKKERNLSTMTQEQLRVFRLLSTQIENEQSAMCSLDALEGFG</sequence>